<organism evidence="1 2">
    <name type="scientific">Mycobacterium botniense</name>
    <dbReference type="NCBI Taxonomy" id="84962"/>
    <lineage>
        <taxon>Bacteria</taxon>
        <taxon>Bacillati</taxon>
        <taxon>Actinomycetota</taxon>
        <taxon>Actinomycetes</taxon>
        <taxon>Mycobacteriales</taxon>
        <taxon>Mycobacteriaceae</taxon>
        <taxon>Mycobacterium</taxon>
    </lineage>
</organism>
<comment type="caution">
    <text evidence="1">The sequence shown here is derived from an EMBL/GenBank/DDBJ whole genome shotgun (WGS) entry which is preliminary data.</text>
</comment>
<evidence type="ECO:0000313" key="1">
    <source>
        <dbReference type="EMBL" id="GFG75835.1"/>
    </source>
</evidence>
<sequence length="111" mass="12893">MERRRQCIGIDTAGALVYPEQVKFARLLTNRSFLEYVTDPALGARERRARIAHEVTGILPIWDDCESWRVTERIWAVARRLTELRRESRLWARRPAAPITTCSDSSTYQTS</sequence>
<dbReference type="Proteomes" id="UP000465361">
    <property type="component" value="Unassembled WGS sequence"/>
</dbReference>
<accession>A0A7I9Y190</accession>
<reference evidence="1 2" key="1">
    <citation type="journal article" date="2019" name="Emerg. Microbes Infect.">
        <title>Comprehensive subspecies identification of 175 nontuberculous mycobacteria species based on 7547 genomic profiles.</title>
        <authorList>
            <person name="Matsumoto Y."/>
            <person name="Kinjo T."/>
            <person name="Motooka D."/>
            <person name="Nabeya D."/>
            <person name="Jung N."/>
            <person name="Uechi K."/>
            <person name="Horii T."/>
            <person name="Iida T."/>
            <person name="Fujita J."/>
            <person name="Nakamura S."/>
        </authorList>
    </citation>
    <scope>NUCLEOTIDE SEQUENCE [LARGE SCALE GENOMIC DNA]</scope>
    <source>
        <strain evidence="1 2">JCM 17322</strain>
    </source>
</reference>
<dbReference type="AlphaFoldDB" id="A0A7I9Y190"/>
<keyword evidence="2" id="KW-1185">Reference proteome</keyword>
<dbReference type="EMBL" id="BLKW01000004">
    <property type="protein sequence ID" value="GFG75835.1"/>
    <property type="molecule type" value="Genomic_DNA"/>
</dbReference>
<protein>
    <submittedName>
        <fullName evidence="1">Uncharacterized protein</fullName>
    </submittedName>
</protein>
<gene>
    <name evidence="1" type="ORF">MBOT_32000</name>
</gene>
<evidence type="ECO:0000313" key="2">
    <source>
        <dbReference type="Proteomes" id="UP000465361"/>
    </source>
</evidence>
<name>A0A7I9Y190_9MYCO</name>
<proteinExistence type="predicted"/>